<dbReference type="EC" id="3.1.26.4" evidence="5"/>
<feature type="domain" description="RNase H type-1" evidence="12">
    <location>
        <begin position="1"/>
        <end position="138"/>
    </location>
</feature>
<dbReference type="Gene3D" id="3.30.420.10">
    <property type="entry name" value="Ribonuclease H-like superfamily/Ribonuclease H"/>
    <property type="match status" value="1"/>
</dbReference>
<comment type="similarity">
    <text evidence="3">Belongs to the RNase H family.</text>
</comment>
<comment type="caution">
    <text evidence="13">The sequence shown here is derived from an EMBL/GenBank/DDBJ whole genome shotgun (WGS) entry which is preliminary data.</text>
</comment>
<dbReference type="PROSITE" id="PS50879">
    <property type="entry name" value="RNASE_H_1"/>
    <property type="match status" value="1"/>
</dbReference>
<evidence type="ECO:0000256" key="11">
    <source>
        <dbReference type="SAM" id="MobiDB-lite"/>
    </source>
</evidence>
<dbReference type="EMBL" id="JACBZY010000001">
    <property type="protein sequence ID" value="NYG99783.1"/>
    <property type="molecule type" value="Genomic_DNA"/>
</dbReference>
<evidence type="ECO:0000313" key="13">
    <source>
        <dbReference type="EMBL" id="NYG99783.1"/>
    </source>
</evidence>
<dbReference type="Pfam" id="PF00075">
    <property type="entry name" value="RNase_H"/>
    <property type="match status" value="1"/>
</dbReference>
<keyword evidence="8" id="KW-0255">Endonuclease</keyword>
<evidence type="ECO:0000256" key="1">
    <source>
        <dbReference type="ARBA" id="ARBA00000077"/>
    </source>
</evidence>
<organism evidence="13 14">
    <name type="scientific">Schumannella luteola</name>
    <dbReference type="NCBI Taxonomy" id="472059"/>
    <lineage>
        <taxon>Bacteria</taxon>
        <taxon>Bacillati</taxon>
        <taxon>Actinomycetota</taxon>
        <taxon>Actinomycetes</taxon>
        <taxon>Micrococcales</taxon>
        <taxon>Microbacteriaceae</taxon>
        <taxon>Schumannella</taxon>
    </lineage>
</organism>
<dbReference type="GO" id="GO:0043137">
    <property type="term" value="P:DNA replication, removal of RNA primer"/>
    <property type="evidence" value="ECO:0007669"/>
    <property type="project" value="TreeGrafter"/>
</dbReference>
<keyword evidence="14" id="KW-1185">Reference proteome</keyword>
<evidence type="ECO:0000256" key="10">
    <source>
        <dbReference type="ARBA" id="ARBA00022842"/>
    </source>
</evidence>
<keyword evidence="9 13" id="KW-0378">Hydrolase</keyword>
<comment type="subunit">
    <text evidence="4">Monomer.</text>
</comment>
<dbReference type="Proteomes" id="UP000553888">
    <property type="component" value="Unassembled WGS sequence"/>
</dbReference>
<evidence type="ECO:0000256" key="5">
    <source>
        <dbReference type="ARBA" id="ARBA00012180"/>
    </source>
</evidence>
<dbReference type="SUPFAM" id="SSF53098">
    <property type="entry name" value="Ribonuclease H-like"/>
    <property type="match status" value="1"/>
</dbReference>
<dbReference type="GO" id="GO:0003676">
    <property type="term" value="F:nucleic acid binding"/>
    <property type="evidence" value="ECO:0007669"/>
    <property type="project" value="InterPro"/>
</dbReference>
<evidence type="ECO:0000256" key="9">
    <source>
        <dbReference type="ARBA" id="ARBA00022801"/>
    </source>
</evidence>
<dbReference type="CDD" id="cd09278">
    <property type="entry name" value="RNase_HI_prokaryote_like"/>
    <property type="match status" value="1"/>
</dbReference>
<dbReference type="GO" id="GO:0046872">
    <property type="term" value="F:metal ion binding"/>
    <property type="evidence" value="ECO:0007669"/>
    <property type="project" value="UniProtKB-KW"/>
</dbReference>
<dbReference type="InterPro" id="IPR050092">
    <property type="entry name" value="RNase_H"/>
</dbReference>
<name>A0A852YB72_9MICO</name>
<evidence type="ECO:0000256" key="7">
    <source>
        <dbReference type="ARBA" id="ARBA00022723"/>
    </source>
</evidence>
<evidence type="ECO:0000313" key="14">
    <source>
        <dbReference type="Proteomes" id="UP000553888"/>
    </source>
</evidence>
<dbReference type="InterPro" id="IPR022892">
    <property type="entry name" value="RNaseHI"/>
</dbReference>
<reference evidence="13 14" key="1">
    <citation type="submission" date="2020-07" db="EMBL/GenBank/DDBJ databases">
        <title>Sequencing the genomes of 1000 actinobacteria strains.</title>
        <authorList>
            <person name="Klenk H.-P."/>
        </authorList>
    </citation>
    <scope>NUCLEOTIDE SEQUENCE [LARGE SCALE GENOMIC DNA]</scope>
    <source>
        <strain evidence="13 14">DSM 23141</strain>
    </source>
</reference>
<feature type="compositionally biased region" description="Low complexity" evidence="11">
    <location>
        <begin position="171"/>
        <end position="189"/>
    </location>
</feature>
<sequence>MTITAAADGSALGNPGPAGWAWFVDEQNWAAGGWPHATNNRGELQAVLEFFRATAHLDDDLLVLCDSQYVINCVTKWMPGWKSKGWRKRDGAPVLNVDLLQQLDEAIKGRRYRFEWVKGHAGHGLNEAADVRARAAAEAYQRGRDVDAGPGFGESVPSPASAPAAAAAAAAAPASDAAERPGSSSAADDGLSDREIPAEATLFDFDDPTEIEIVVRLDADGHRRLLARAQDEGVSPEQLLRSLI</sequence>
<evidence type="ECO:0000256" key="8">
    <source>
        <dbReference type="ARBA" id="ARBA00022759"/>
    </source>
</evidence>
<keyword evidence="6" id="KW-0540">Nuclease</keyword>
<evidence type="ECO:0000256" key="3">
    <source>
        <dbReference type="ARBA" id="ARBA00005300"/>
    </source>
</evidence>
<dbReference type="InterPro" id="IPR012337">
    <property type="entry name" value="RNaseH-like_sf"/>
</dbReference>
<evidence type="ECO:0000256" key="6">
    <source>
        <dbReference type="ARBA" id="ARBA00022722"/>
    </source>
</evidence>
<dbReference type="InterPro" id="IPR036397">
    <property type="entry name" value="RNaseH_sf"/>
</dbReference>
<dbReference type="PANTHER" id="PTHR10642:SF26">
    <property type="entry name" value="RIBONUCLEASE H1"/>
    <property type="match status" value="1"/>
</dbReference>
<evidence type="ECO:0000256" key="4">
    <source>
        <dbReference type="ARBA" id="ARBA00011245"/>
    </source>
</evidence>
<dbReference type="PANTHER" id="PTHR10642">
    <property type="entry name" value="RIBONUCLEASE H1"/>
    <property type="match status" value="1"/>
</dbReference>
<gene>
    <name evidence="13" type="ORF">BJ979_002409</name>
</gene>
<keyword evidence="7" id="KW-0479">Metal-binding</keyword>
<keyword evidence="10" id="KW-0460">Magnesium</keyword>
<dbReference type="RefSeq" id="WP_179568187.1">
    <property type="nucleotide sequence ID" value="NZ_JACBZY010000001.1"/>
</dbReference>
<dbReference type="InterPro" id="IPR002156">
    <property type="entry name" value="RNaseH_domain"/>
</dbReference>
<protein>
    <recommendedName>
        <fullName evidence="5">ribonuclease H</fullName>
        <ecNumber evidence="5">3.1.26.4</ecNumber>
    </recommendedName>
</protein>
<dbReference type="GO" id="GO:0004523">
    <property type="term" value="F:RNA-DNA hybrid ribonuclease activity"/>
    <property type="evidence" value="ECO:0007669"/>
    <property type="project" value="UniProtKB-EC"/>
</dbReference>
<accession>A0A852YB72</accession>
<dbReference type="AlphaFoldDB" id="A0A852YB72"/>
<feature type="region of interest" description="Disordered" evidence="11">
    <location>
        <begin position="171"/>
        <end position="193"/>
    </location>
</feature>
<proteinExistence type="inferred from homology"/>
<comment type="catalytic activity">
    <reaction evidence="1">
        <text>Endonucleolytic cleavage to 5'-phosphomonoester.</text>
        <dbReference type="EC" id="3.1.26.4"/>
    </reaction>
</comment>
<comment type="cofactor">
    <cofactor evidence="2">
        <name>Mg(2+)</name>
        <dbReference type="ChEBI" id="CHEBI:18420"/>
    </cofactor>
</comment>
<evidence type="ECO:0000259" key="12">
    <source>
        <dbReference type="PROSITE" id="PS50879"/>
    </source>
</evidence>
<evidence type="ECO:0000256" key="2">
    <source>
        <dbReference type="ARBA" id="ARBA00001946"/>
    </source>
</evidence>